<dbReference type="InterPro" id="IPR043968">
    <property type="entry name" value="SGNH"/>
</dbReference>
<evidence type="ECO:0000313" key="4">
    <source>
        <dbReference type="EMBL" id="MCK7593322.1"/>
    </source>
</evidence>
<keyword evidence="1" id="KW-0812">Transmembrane</keyword>
<proteinExistence type="predicted"/>
<keyword evidence="1" id="KW-1133">Transmembrane helix</keyword>
<feature type="transmembrane region" description="Helical" evidence="1">
    <location>
        <begin position="12"/>
        <end position="28"/>
    </location>
</feature>
<dbReference type="Proteomes" id="UP001431449">
    <property type="component" value="Unassembled WGS sequence"/>
</dbReference>
<reference evidence="4" key="1">
    <citation type="submission" date="2022-04" db="EMBL/GenBank/DDBJ databases">
        <title>Lysobacter sp. CAU 1642 isolated from sea sand.</title>
        <authorList>
            <person name="Kim W."/>
        </authorList>
    </citation>
    <scope>NUCLEOTIDE SEQUENCE</scope>
    <source>
        <strain evidence="4">CAU 1642</strain>
    </source>
</reference>
<keyword evidence="1" id="KW-0472">Membrane</keyword>
<accession>A0ABT0GGX4</accession>
<dbReference type="RefSeq" id="WP_248206700.1">
    <property type="nucleotide sequence ID" value="NZ_JALNMH010000004.1"/>
</dbReference>
<feature type="transmembrane region" description="Helical" evidence="1">
    <location>
        <begin position="274"/>
        <end position="294"/>
    </location>
</feature>
<evidence type="ECO:0000259" key="3">
    <source>
        <dbReference type="Pfam" id="PF19040"/>
    </source>
</evidence>
<feature type="transmembrane region" description="Helical" evidence="1">
    <location>
        <begin position="177"/>
        <end position="194"/>
    </location>
</feature>
<gene>
    <name evidence="4" type="ORF">M0G41_06530</name>
</gene>
<feature type="domain" description="Acyltransferase 3" evidence="2">
    <location>
        <begin position="9"/>
        <end position="345"/>
    </location>
</feature>
<feature type="transmembrane region" description="Helical" evidence="1">
    <location>
        <begin position="362"/>
        <end position="383"/>
    </location>
</feature>
<name>A0ABT0GGX4_9GAMM</name>
<dbReference type="InterPro" id="IPR050879">
    <property type="entry name" value="Acyltransferase_3"/>
</dbReference>
<dbReference type="InterPro" id="IPR002656">
    <property type="entry name" value="Acyl_transf_3_dom"/>
</dbReference>
<feature type="transmembrane region" description="Helical" evidence="1">
    <location>
        <begin position="34"/>
        <end position="55"/>
    </location>
</feature>
<feature type="transmembrane region" description="Helical" evidence="1">
    <location>
        <begin position="76"/>
        <end position="96"/>
    </location>
</feature>
<dbReference type="SUPFAM" id="SSF52266">
    <property type="entry name" value="SGNH hydrolase"/>
    <property type="match status" value="1"/>
</dbReference>
<keyword evidence="4" id="KW-0808">Transferase</keyword>
<dbReference type="PANTHER" id="PTHR23028">
    <property type="entry name" value="ACETYLTRANSFERASE"/>
    <property type="match status" value="1"/>
</dbReference>
<dbReference type="PANTHER" id="PTHR23028:SF53">
    <property type="entry name" value="ACYL_TRANSF_3 DOMAIN-CONTAINING PROTEIN"/>
    <property type="match status" value="1"/>
</dbReference>
<keyword evidence="5" id="KW-1185">Reference proteome</keyword>
<sequence length="658" mass="72777">MNRLPFQPEVEGLRALAILAVVVGHAGVPFLQGGFVGVDLFFVLSGYLITGLLVAELSQSGGVRFAEFYARRFRRLLPALLVMLGVVASLATILLAPGEQIAQARTAAFVPWWLTNMRFAFAELDYFGHGAESELFLHTWSLGVEEQFYLVWPLLLWFLWSRAAAAEDSRVSQLVRTLVLLLLVSLLASLLLALHSRDLAFYTVFSRAWQFALGGIVFLRGHRLLTNLAARLERPLTAVASSLCMIGTLFVVGSVAMLGRGEQYPGLWATGPSLGAALILLSAQHGVGFLPGLLRSSGAQWLGRMSYGWYLWHWPALLLADAALGDLHWGFRLLAAAAALLPALLSYHWVEHPVRHARWLDLRPAAVVTTSLLLMAIATFAALQWRDSAQRWAAEPAQASLAMAARDLPSIYRLGCDDWYRSARILPCVAEDEGFSRTAVILGDSVVLQWYESLRAAFPAPTWRLVVLTKSACPMVHARFYYPRLGRPFYECEEWRQGVVGYLTSLSPDVIVTGSGASYDISEDEWIAGSMQMLAALSQTARQVVLLQPTPVLREDPLVCLARREWRPKWLGGASCRLQPSDESIAPELAANREVADAMPSVTILHLNDLVCNEMDCRAVRSGTPVYRDTQHLSSAYVEALSPVVAQRLRNILELEEE</sequence>
<comment type="caution">
    <text evidence="4">The sequence shown here is derived from an EMBL/GenBank/DDBJ whole genome shotgun (WGS) entry which is preliminary data.</text>
</comment>
<feature type="transmembrane region" description="Helical" evidence="1">
    <location>
        <begin position="147"/>
        <end position="165"/>
    </location>
</feature>
<keyword evidence="4" id="KW-0012">Acyltransferase</keyword>
<evidence type="ECO:0000259" key="2">
    <source>
        <dbReference type="Pfam" id="PF01757"/>
    </source>
</evidence>
<dbReference type="Pfam" id="PF19040">
    <property type="entry name" value="SGNH"/>
    <property type="match status" value="1"/>
</dbReference>
<feature type="transmembrane region" description="Helical" evidence="1">
    <location>
        <begin position="306"/>
        <end position="324"/>
    </location>
</feature>
<evidence type="ECO:0000256" key="1">
    <source>
        <dbReference type="SAM" id="Phobius"/>
    </source>
</evidence>
<dbReference type="Pfam" id="PF01757">
    <property type="entry name" value="Acyl_transf_3"/>
    <property type="match status" value="1"/>
</dbReference>
<dbReference type="EMBL" id="JALNMH010000004">
    <property type="protein sequence ID" value="MCK7593322.1"/>
    <property type="molecule type" value="Genomic_DNA"/>
</dbReference>
<feature type="domain" description="SGNH" evidence="3">
    <location>
        <begin position="426"/>
        <end position="647"/>
    </location>
</feature>
<organism evidence="4 5">
    <name type="scientific">Pseudomarimonas salicorniae</name>
    <dbReference type="NCBI Taxonomy" id="2933270"/>
    <lineage>
        <taxon>Bacteria</taxon>
        <taxon>Pseudomonadati</taxon>
        <taxon>Pseudomonadota</taxon>
        <taxon>Gammaproteobacteria</taxon>
        <taxon>Lysobacterales</taxon>
        <taxon>Lysobacteraceae</taxon>
        <taxon>Pseudomarimonas</taxon>
    </lineage>
</organism>
<feature type="transmembrane region" description="Helical" evidence="1">
    <location>
        <begin position="330"/>
        <end position="350"/>
    </location>
</feature>
<dbReference type="GO" id="GO:0016746">
    <property type="term" value="F:acyltransferase activity"/>
    <property type="evidence" value="ECO:0007669"/>
    <property type="project" value="UniProtKB-KW"/>
</dbReference>
<protein>
    <submittedName>
        <fullName evidence="4">Acyltransferase</fullName>
    </submittedName>
</protein>
<evidence type="ECO:0000313" key="5">
    <source>
        <dbReference type="Proteomes" id="UP001431449"/>
    </source>
</evidence>
<feature type="transmembrane region" description="Helical" evidence="1">
    <location>
        <begin position="200"/>
        <end position="219"/>
    </location>
</feature>
<feature type="transmembrane region" description="Helical" evidence="1">
    <location>
        <begin position="239"/>
        <end position="259"/>
    </location>
</feature>